<organism evidence="4 5">
    <name type="scientific">Lactobacillus porci</name>
    <dbReference type="NCBI Taxonomy" id="2012477"/>
    <lineage>
        <taxon>Bacteria</taxon>
        <taxon>Bacillati</taxon>
        <taxon>Bacillota</taxon>
        <taxon>Bacilli</taxon>
        <taxon>Lactobacillales</taxon>
        <taxon>Lactobacillaceae</taxon>
        <taxon>Lactobacillus</taxon>
    </lineage>
</organism>
<dbReference type="Proteomes" id="UP000438120">
    <property type="component" value="Unassembled WGS sequence"/>
</dbReference>
<dbReference type="AlphaFoldDB" id="A0A6A8MF77"/>
<keyword evidence="2" id="KW-0812">Transmembrane</keyword>
<proteinExistence type="inferred from homology"/>
<reference evidence="4 5" key="1">
    <citation type="submission" date="2019-08" db="EMBL/GenBank/DDBJ databases">
        <title>In-depth cultivation of the pig gut microbiome towards novel bacterial diversity and tailored functional studies.</title>
        <authorList>
            <person name="Wylensek D."/>
            <person name="Hitch T.C.A."/>
            <person name="Clavel T."/>
        </authorList>
    </citation>
    <scope>NUCLEOTIDE SEQUENCE [LARGE SCALE GENOMIC DNA]</scope>
    <source>
        <strain evidence="4 5">Bifido-178-WT-2B</strain>
    </source>
</reference>
<keyword evidence="2" id="KW-1133">Transmembrane helix</keyword>
<evidence type="ECO:0000313" key="4">
    <source>
        <dbReference type="EMBL" id="MST87438.1"/>
    </source>
</evidence>
<dbReference type="EMBL" id="VUMX01000019">
    <property type="protein sequence ID" value="MST87438.1"/>
    <property type="molecule type" value="Genomic_DNA"/>
</dbReference>
<protein>
    <submittedName>
        <fullName evidence="4">Sugar transferase</fullName>
    </submittedName>
</protein>
<dbReference type="GO" id="GO:0016780">
    <property type="term" value="F:phosphotransferase activity, for other substituted phosphate groups"/>
    <property type="evidence" value="ECO:0007669"/>
    <property type="project" value="TreeGrafter"/>
</dbReference>
<name>A0A6A8MF77_9LACO</name>
<evidence type="ECO:0000256" key="1">
    <source>
        <dbReference type="ARBA" id="ARBA00006464"/>
    </source>
</evidence>
<keyword evidence="5" id="KW-1185">Reference proteome</keyword>
<evidence type="ECO:0000259" key="3">
    <source>
        <dbReference type="Pfam" id="PF02397"/>
    </source>
</evidence>
<accession>A0A6A8MF77</accession>
<feature type="transmembrane region" description="Helical" evidence="2">
    <location>
        <begin position="21"/>
        <end position="43"/>
    </location>
</feature>
<evidence type="ECO:0000313" key="5">
    <source>
        <dbReference type="Proteomes" id="UP000438120"/>
    </source>
</evidence>
<dbReference type="RefSeq" id="WP_154549045.1">
    <property type="nucleotide sequence ID" value="NZ_JBKZBY010000018.1"/>
</dbReference>
<feature type="domain" description="Bacterial sugar transferase" evidence="3">
    <location>
        <begin position="19"/>
        <end position="206"/>
    </location>
</feature>
<evidence type="ECO:0000256" key="2">
    <source>
        <dbReference type="SAM" id="Phobius"/>
    </source>
</evidence>
<keyword evidence="4" id="KW-0808">Transferase</keyword>
<sequence>MEQVNYERVKGRLVYRSCRRAVDLTLSALGLVALSPLLAYLALIIKREDGGPVLYSQTRLGKDGVPFRLWKFRSMVVNADDLKKQLADQNEVAGAMFKMAHDPRITKVGKRLRRHSLDELPQLFNVLKGDMALIGPRPPLPEEAAQYSAYDRQRLLVKPGCSGLWQVKCRNAGDFDQMVQLDLKYINRSSLWTDLGLILQTIALFFKPNGM</sequence>
<comment type="similarity">
    <text evidence="1">Belongs to the bacterial sugar transferase family.</text>
</comment>
<keyword evidence="2" id="KW-0472">Membrane</keyword>
<comment type="caution">
    <text evidence="4">The sequence shown here is derived from an EMBL/GenBank/DDBJ whole genome shotgun (WGS) entry which is preliminary data.</text>
</comment>
<dbReference type="OrthoDB" id="9808602at2"/>
<dbReference type="InterPro" id="IPR003362">
    <property type="entry name" value="Bact_transf"/>
</dbReference>
<gene>
    <name evidence="4" type="ORF">FYJ62_07285</name>
</gene>
<dbReference type="PANTHER" id="PTHR30576:SF10">
    <property type="entry name" value="SLL5057 PROTEIN"/>
    <property type="match status" value="1"/>
</dbReference>
<dbReference type="PANTHER" id="PTHR30576">
    <property type="entry name" value="COLANIC BIOSYNTHESIS UDP-GLUCOSE LIPID CARRIER TRANSFERASE"/>
    <property type="match status" value="1"/>
</dbReference>
<dbReference type="Pfam" id="PF02397">
    <property type="entry name" value="Bac_transf"/>
    <property type="match status" value="1"/>
</dbReference>